<name>A0A553UPK8_9DEIO</name>
<dbReference type="AlphaFoldDB" id="A0A553UPK8"/>
<organism evidence="2 3">
    <name type="scientific">Deinococcus detaillensis</name>
    <dbReference type="NCBI Taxonomy" id="2592048"/>
    <lineage>
        <taxon>Bacteria</taxon>
        <taxon>Thermotogati</taxon>
        <taxon>Deinococcota</taxon>
        <taxon>Deinococci</taxon>
        <taxon>Deinococcales</taxon>
        <taxon>Deinococcaceae</taxon>
        <taxon>Deinococcus</taxon>
    </lineage>
</organism>
<protein>
    <submittedName>
        <fullName evidence="2">Uncharacterized protein</fullName>
    </submittedName>
</protein>
<evidence type="ECO:0000313" key="2">
    <source>
        <dbReference type="EMBL" id="TSA82160.1"/>
    </source>
</evidence>
<keyword evidence="3" id="KW-1185">Reference proteome</keyword>
<dbReference type="Proteomes" id="UP000316092">
    <property type="component" value="Unassembled WGS sequence"/>
</dbReference>
<evidence type="ECO:0000313" key="3">
    <source>
        <dbReference type="Proteomes" id="UP000316092"/>
    </source>
</evidence>
<gene>
    <name evidence="2" type="ORF">FNU79_14175</name>
</gene>
<proteinExistence type="predicted"/>
<comment type="caution">
    <text evidence="2">The sequence shown here is derived from an EMBL/GenBank/DDBJ whole genome shotgun (WGS) entry which is preliminary data.</text>
</comment>
<reference evidence="2 3" key="1">
    <citation type="submission" date="2019-07" db="EMBL/GenBank/DDBJ databases">
        <title>Deinococcus detaillus sp. nov., isolated from humus soil in Antarctica.</title>
        <authorList>
            <person name="Zhang K."/>
        </authorList>
    </citation>
    <scope>NUCLEOTIDE SEQUENCE [LARGE SCALE GENOMIC DNA]</scope>
    <source>
        <strain evidence="2 3">H1</strain>
    </source>
</reference>
<evidence type="ECO:0000256" key="1">
    <source>
        <dbReference type="SAM" id="MobiDB-lite"/>
    </source>
</evidence>
<dbReference type="EMBL" id="VKDB01000018">
    <property type="protein sequence ID" value="TSA82160.1"/>
    <property type="molecule type" value="Genomic_DNA"/>
</dbReference>
<accession>A0A553UPK8</accession>
<feature type="region of interest" description="Disordered" evidence="1">
    <location>
        <begin position="1"/>
        <end position="28"/>
    </location>
</feature>
<dbReference type="RefSeq" id="WP_143721462.1">
    <property type="nucleotide sequence ID" value="NZ_VKDB01000018.1"/>
</dbReference>
<dbReference type="OrthoDB" id="74095at2"/>
<sequence>MTRPNRFAALTESSGAEERAEPLEERAERPLSETVRMLGGRVPDSIFREFNRQKVVAEEELGVRKITTEEGLEALVRLLRNAEFKSQWLQALQEIRKGRRS</sequence>
<feature type="compositionally biased region" description="Basic and acidic residues" evidence="1">
    <location>
        <begin position="16"/>
        <end position="28"/>
    </location>
</feature>